<dbReference type="CDD" id="cd16917">
    <property type="entry name" value="HATPase_UhpB-NarQ-NarX-like"/>
    <property type="match status" value="1"/>
</dbReference>
<dbReference type="EC" id="2.7.13.3" evidence="2"/>
<dbReference type="InterPro" id="IPR011712">
    <property type="entry name" value="Sig_transdc_His_kin_sub3_dim/P"/>
</dbReference>
<evidence type="ECO:0000256" key="2">
    <source>
        <dbReference type="ARBA" id="ARBA00012438"/>
    </source>
</evidence>
<sequence>MKQRSGQARNGPTLYFSLIWLVYLAFPLETILQMPIAQMLPSLLLLSLFVGTYLFSFRAPRFRFTAALLLLAMVGVFCWKFGENFVFLTFYPSPLVGTLKEKWKRIAGMGAMLALLGTVAAYYGLYENENDIFQYLPAMLIMLTVPLGMQMTRRSNELKNKLSLANDEIARLSKSEERQRISRDLHDTLGHTLSLITLKSELAERLIAKSPERAASEIRDVQHTSRAALKQLRELVSGMNAATTTEEAAHASMLLQAAGIRLQASGEQHLAGLPPLVDNIMAMCLREAITNAVKHSGASSCTIEWVKFDAGIAMTVSDDGRGCASGRGAETTGGSGLRGMRERLRLIEGELEWRSQAGMGSQLVIKLPLVEKTGVEEANGA</sequence>
<gene>
    <name evidence="9" type="ORF">OMP40_23260</name>
</gene>
<comment type="catalytic activity">
    <reaction evidence="1">
        <text>ATP + protein L-histidine = ADP + protein N-phospho-L-histidine.</text>
        <dbReference type="EC" id="2.7.13.3"/>
    </reaction>
</comment>
<reference evidence="9" key="1">
    <citation type="submission" date="2022-10" db="EMBL/GenBank/DDBJ databases">
        <title>Comparative genomic analysis of Cohnella hashimotonis sp. nov., isolated from the International Space Station.</title>
        <authorList>
            <person name="Simpson A."/>
            <person name="Venkateswaran K."/>
        </authorList>
    </citation>
    <scope>NUCLEOTIDE SEQUENCE</scope>
    <source>
        <strain evidence="9">DSM 28161</strain>
    </source>
</reference>
<dbReference type="GO" id="GO:0016020">
    <property type="term" value="C:membrane"/>
    <property type="evidence" value="ECO:0007669"/>
    <property type="project" value="InterPro"/>
</dbReference>
<proteinExistence type="predicted"/>
<dbReference type="RefSeq" id="WP_277535006.1">
    <property type="nucleotide sequence ID" value="NZ_JAPDIA010000008.1"/>
</dbReference>
<keyword evidence="6" id="KW-0472">Membrane</keyword>
<dbReference type="Gene3D" id="3.30.565.10">
    <property type="entry name" value="Histidine kinase-like ATPase, C-terminal domain"/>
    <property type="match status" value="1"/>
</dbReference>
<feature type="transmembrane region" description="Helical" evidence="6">
    <location>
        <begin position="132"/>
        <end position="149"/>
    </location>
</feature>
<dbReference type="AlphaFoldDB" id="A0A9X4L1T1"/>
<feature type="transmembrane region" description="Helical" evidence="6">
    <location>
        <begin position="12"/>
        <end position="32"/>
    </location>
</feature>
<dbReference type="GO" id="GO:0046983">
    <property type="term" value="F:protein dimerization activity"/>
    <property type="evidence" value="ECO:0007669"/>
    <property type="project" value="InterPro"/>
</dbReference>
<feature type="transmembrane region" description="Helical" evidence="6">
    <location>
        <begin position="39"/>
        <end position="56"/>
    </location>
</feature>
<dbReference type="Proteomes" id="UP001153404">
    <property type="component" value="Unassembled WGS sequence"/>
</dbReference>
<evidence type="ECO:0000256" key="3">
    <source>
        <dbReference type="ARBA" id="ARBA00022679"/>
    </source>
</evidence>
<evidence type="ECO:0000259" key="7">
    <source>
        <dbReference type="Pfam" id="PF02518"/>
    </source>
</evidence>
<dbReference type="Pfam" id="PF07730">
    <property type="entry name" value="HisKA_3"/>
    <property type="match status" value="1"/>
</dbReference>
<feature type="domain" description="Histidine kinase/HSP90-like ATPase" evidence="7">
    <location>
        <begin position="283"/>
        <end position="369"/>
    </location>
</feature>
<dbReference type="PANTHER" id="PTHR24421:SF63">
    <property type="entry name" value="SENSOR HISTIDINE KINASE DESK"/>
    <property type="match status" value="1"/>
</dbReference>
<feature type="transmembrane region" description="Helical" evidence="6">
    <location>
        <begin position="103"/>
        <end position="126"/>
    </location>
</feature>
<evidence type="ECO:0000256" key="1">
    <source>
        <dbReference type="ARBA" id="ARBA00000085"/>
    </source>
</evidence>
<organism evidence="9 10">
    <name type="scientific">Cohnella rhizosphaerae</name>
    <dbReference type="NCBI Taxonomy" id="1457232"/>
    <lineage>
        <taxon>Bacteria</taxon>
        <taxon>Bacillati</taxon>
        <taxon>Bacillota</taxon>
        <taxon>Bacilli</taxon>
        <taxon>Bacillales</taxon>
        <taxon>Paenibacillaceae</taxon>
        <taxon>Cohnella</taxon>
    </lineage>
</organism>
<comment type="caution">
    <text evidence="9">The sequence shown here is derived from an EMBL/GenBank/DDBJ whole genome shotgun (WGS) entry which is preliminary data.</text>
</comment>
<dbReference type="InterPro" id="IPR050482">
    <property type="entry name" value="Sensor_HK_TwoCompSys"/>
</dbReference>
<evidence type="ECO:0000259" key="8">
    <source>
        <dbReference type="Pfam" id="PF07730"/>
    </source>
</evidence>
<dbReference type="SUPFAM" id="SSF55874">
    <property type="entry name" value="ATPase domain of HSP90 chaperone/DNA topoisomerase II/histidine kinase"/>
    <property type="match status" value="1"/>
</dbReference>
<evidence type="ECO:0000256" key="6">
    <source>
        <dbReference type="SAM" id="Phobius"/>
    </source>
</evidence>
<dbReference type="PANTHER" id="PTHR24421">
    <property type="entry name" value="NITRATE/NITRITE SENSOR PROTEIN NARX-RELATED"/>
    <property type="match status" value="1"/>
</dbReference>
<dbReference type="Pfam" id="PF02518">
    <property type="entry name" value="HATPase_c"/>
    <property type="match status" value="1"/>
</dbReference>
<dbReference type="EMBL" id="JAPDIA010000008">
    <property type="protein sequence ID" value="MDG0811957.1"/>
    <property type="molecule type" value="Genomic_DNA"/>
</dbReference>
<evidence type="ECO:0000256" key="5">
    <source>
        <dbReference type="ARBA" id="ARBA00023012"/>
    </source>
</evidence>
<keyword evidence="6" id="KW-1133">Transmembrane helix</keyword>
<accession>A0A9X4L1T1</accession>
<keyword evidence="10" id="KW-1185">Reference proteome</keyword>
<name>A0A9X4L1T1_9BACL</name>
<dbReference type="InterPro" id="IPR003594">
    <property type="entry name" value="HATPase_dom"/>
</dbReference>
<dbReference type="InterPro" id="IPR036890">
    <property type="entry name" value="HATPase_C_sf"/>
</dbReference>
<evidence type="ECO:0000313" key="10">
    <source>
        <dbReference type="Proteomes" id="UP001153404"/>
    </source>
</evidence>
<keyword evidence="5" id="KW-0902">Two-component regulatory system</keyword>
<keyword evidence="3" id="KW-0808">Transferase</keyword>
<feature type="domain" description="Signal transduction histidine kinase subgroup 3 dimerisation and phosphoacceptor" evidence="8">
    <location>
        <begin position="177"/>
        <end position="240"/>
    </location>
</feature>
<dbReference type="Gene3D" id="1.20.5.1930">
    <property type="match status" value="1"/>
</dbReference>
<protein>
    <recommendedName>
        <fullName evidence="2">histidine kinase</fullName>
        <ecNumber evidence="2">2.7.13.3</ecNumber>
    </recommendedName>
</protein>
<evidence type="ECO:0000313" key="9">
    <source>
        <dbReference type="EMBL" id="MDG0811957.1"/>
    </source>
</evidence>
<feature type="transmembrane region" description="Helical" evidence="6">
    <location>
        <begin position="62"/>
        <end position="82"/>
    </location>
</feature>
<keyword evidence="6" id="KW-0812">Transmembrane</keyword>
<keyword evidence="4 9" id="KW-0418">Kinase</keyword>
<dbReference type="GO" id="GO:0000155">
    <property type="term" value="F:phosphorelay sensor kinase activity"/>
    <property type="evidence" value="ECO:0007669"/>
    <property type="project" value="InterPro"/>
</dbReference>
<evidence type="ECO:0000256" key="4">
    <source>
        <dbReference type="ARBA" id="ARBA00022777"/>
    </source>
</evidence>